<proteinExistence type="predicted"/>
<keyword evidence="2" id="KW-0732">Signal</keyword>
<dbReference type="RefSeq" id="WP_317705780.1">
    <property type="nucleotide sequence ID" value="NZ_AP024714.1"/>
</dbReference>
<dbReference type="EMBL" id="AP024714">
    <property type="protein sequence ID" value="BCX80831.1"/>
    <property type="molecule type" value="Genomic_DNA"/>
</dbReference>
<evidence type="ECO:0000256" key="4">
    <source>
        <dbReference type="ARBA" id="ARBA00022857"/>
    </source>
</evidence>
<keyword evidence="9" id="KW-1185">Reference proteome</keyword>
<evidence type="ECO:0000256" key="2">
    <source>
        <dbReference type="ARBA" id="ARBA00022729"/>
    </source>
</evidence>
<sequence>MQAGFHRESRRHRYDAVVVGAGIGGLTAAAILARCGRSVLVIERHDRPGGYLHGFRRRGIQCDAGVHTVGGCAASGPPHRRVLGMLVESLGLDGRVRFLAVDPVAHVAFPDGRIALPQGLGALRESLGERFPVQRRGLEAFLDLAAELADQACRAAAGQGQDFPLLARFRQATLAQVMADHFSDPRLMAALAGLWPYLGLPPGRLSFLYWALMFMGYVRDGAGYCQGSFQRLADALAGCIEAAGGELLYRTGVRRIVLDDGRAAGVMTETGQDIEAGVVIANADLRHTMEHLVPADRVPSRYLQRLRRMQPSLSAFVTYLGVDSLPPTTAAHEVFFYPGWDHERAFDATCRGTPDWFSVTCPTHTDPGLSRDGGHLLMLTTLAPYRLSEDWRVLKSRFQQRLLARAEARLPGLGARIRWLESGTPRTMMRYTFNHQGAAYGWAALPRQVGPGRPAVETPLPGLYLAGHWAAPGGGVYGAALSGVMAAQAILGIEDQESLWRRVSGGAGG</sequence>
<keyword evidence="3" id="KW-0274">FAD</keyword>
<keyword evidence="1" id="KW-0285">Flavoprotein</keyword>
<dbReference type="KEGG" id="mcau:MIT9_P0407"/>
<dbReference type="PANTHER" id="PTHR46091:SF3">
    <property type="entry name" value="AMINE OXIDASE DOMAIN-CONTAINING PROTEIN"/>
    <property type="match status" value="1"/>
</dbReference>
<dbReference type="InterPro" id="IPR036188">
    <property type="entry name" value="FAD/NAD-bd_sf"/>
</dbReference>
<gene>
    <name evidence="8" type="ORF">MIT9_P0407</name>
</gene>
<evidence type="ECO:0000256" key="3">
    <source>
        <dbReference type="ARBA" id="ARBA00022827"/>
    </source>
</evidence>
<keyword evidence="6" id="KW-0812">Transmembrane</keyword>
<keyword evidence="6" id="KW-0472">Membrane</keyword>
<dbReference type="AlphaFoldDB" id="A0AAU9BQT5"/>
<evidence type="ECO:0000313" key="8">
    <source>
        <dbReference type="EMBL" id="BCX80831.1"/>
    </source>
</evidence>
<accession>A0AAU9BQT5</accession>
<reference evidence="9" key="1">
    <citation type="journal article" date="2024" name="Int. J. Syst. Evol. Microbiol.">
        <title>Methylomarinovum tepidoasis sp. nov., a moderately thermophilic methanotroph of the family Methylothermaceae isolated from a deep-sea hydrothermal field.</title>
        <authorList>
            <person name="Hirayama H."/>
            <person name="Takaki Y."/>
            <person name="Abe M."/>
            <person name="Miyazaki M."/>
            <person name="Uematsu K."/>
            <person name="Matsui Y."/>
            <person name="Takai K."/>
        </authorList>
    </citation>
    <scope>NUCLEOTIDE SEQUENCE [LARGE SCALE GENOMIC DNA]</scope>
    <source>
        <strain evidence="9">IT-9</strain>
    </source>
</reference>
<keyword evidence="6" id="KW-1133">Transmembrane helix</keyword>
<feature type="domain" description="Amine oxidase" evidence="7">
    <location>
        <begin position="23"/>
        <end position="491"/>
    </location>
</feature>
<dbReference type="InterPro" id="IPR002937">
    <property type="entry name" value="Amino_oxidase"/>
</dbReference>
<organism evidence="8 9">
    <name type="scientific">Methylomarinovum caldicuralii</name>
    <dbReference type="NCBI Taxonomy" id="438856"/>
    <lineage>
        <taxon>Bacteria</taxon>
        <taxon>Pseudomonadati</taxon>
        <taxon>Pseudomonadota</taxon>
        <taxon>Gammaproteobacteria</taxon>
        <taxon>Methylococcales</taxon>
        <taxon>Methylothermaceae</taxon>
        <taxon>Methylomarinovum</taxon>
    </lineage>
</organism>
<keyword evidence="5" id="KW-0520">NAD</keyword>
<dbReference type="Pfam" id="PF01593">
    <property type="entry name" value="Amino_oxidase"/>
    <property type="match status" value="1"/>
</dbReference>
<protein>
    <submittedName>
        <fullName evidence="8">Prolycopene isomerase</fullName>
        <ecNumber evidence="8">5.2.1.13</ecNumber>
    </submittedName>
</protein>
<evidence type="ECO:0000256" key="1">
    <source>
        <dbReference type="ARBA" id="ARBA00022630"/>
    </source>
</evidence>
<dbReference type="GO" id="GO:0016491">
    <property type="term" value="F:oxidoreductase activity"/>
    <property type="evidence" value="ECO:0007669"/>
    <property type="project" value="InterPro"/>
</dbReference>
<dbReference type="EC" id="5.2.1.13" evidence="8"/>
<dbReference type="Gene3D" id="3.50.50.60">
    <property type="entry name" value="FAD/NAD(P)-binding domain"/>
    <property type="match status" value="2"/>
</dbReference>
<feature type="transmembrane region" description="Helical" evidence="6">
    <location>
        <begin position="12"/>
        <end position="33"/>
    </location>
</feature>
<dbReference type="Proteomes" id="UP001321825">
    <property type="component" value="Chromosome"/>
</dbReference>
<dbReference type="InterPro" id="IPR052206">
    <property type="entry name" value="Retinol_saturase"/>
</dbReference>
<dbReference type="SUPFAM" id="SSF51905">
    <property type="entry name" value="FAD/NAD(P)-binding domain"/>
    <property type="match status" value="1"/>
</dbReference>
<evidence type="ECO:0000313" key="9">
    <source>
        <dbReference type="Proteomes" id="UP001321825"/>
    </source>
</evidence>
<evidence type="ECO:0000256" key="6">
    <source>
        <dbReference type="SAM" id="Phobius"/>
    </source>
</evidence>
<evidence type="ECO:0000259" key="7">
    <source>
        <dbReference type="Pfam" id="PF01593"/>
    </source>
</evidence>
<keyword evidence="4" id="KW-0521">NADP</keyword>
<name>A0AAU9BQT5_9GAMM</name>
<evidence type="ECO:0000256" key="5">
    <source>
        <dbReference type="ARBA" id="ARBA00023027"/>
    </source>
</evidence>
<dbReference type="PANTHER" id="PTHR46091">
    <property type="entry name" value="BLR7054 PROTEIN"/>
    <property type="match status" value="1"/>
</dbReference>
<dbReference type="GO" id="GO:0016853">
    <property type="term" value="F:isomerase activity"/>
    <property type="evidence" value="ECO:0007669"/>
    <property type="project" value="UniProtKB-KW"/>
</dbReference>
<keyword evidence="8" id="KW-0413">Isomerase</keyword>